<dbReference type="NCBIfam" id="NF033545">
    <property type="entry name" value="transpos_IS630"/>
    <property type="match status" value="1"/>
</dbReference>
<comment type="caution">
    <text evidence="2">The sequence shown here is derived from an EMBL/GenBank/DDBJ whole genome shotgun (WGS) entry which is preliminary data.</text>
</comment>
<feature type="domain" description="Tc1-like transposase DDE" evidence="1">
    <location>
        <begin position="176"/>
        <end position="343"/>
    </location>
</feature>
<dbReference type="AlphaFoldDB" id="A0A523W7Y3"/>
<dbReference type="Proteomes" id="UP000319130">
    <property type="component" value="Unassembled WGS sequence"/>
</dbReference>
<reference evidence="2 3" key="1">
    <citation type="submission" date="2019-03" db="EMBL/GenBank/DDBJ databases">
        <title>Metabolic potential of uncultured bacteria and archaea associated with petroleum seepage in deep-sea sediments.</title>
        <authorList>
            <person name="Dong X."/>
            <person name="Hubert C."/>
        </authorList>
    </citation>
    <scope>NUCLEOTIDE SEQUENCE [LARGE SCALE GENOMIC DNA]</scope>
    <source>
        <strain evidence="2">E29_bin52</strain>
    </source>
</reference>
<dbReference type="SUPFAM" id="SSF46689">
    <property type="entry name" value="Homeodomain-like"/>
    <property type="match status" value="1"/>
</dbReference>
<evidence type="ECO:0000313" key="3">
    <source>
        <dbReference type="Proteomes" id="UP000319130"/>
    </source>
</evidence>
<protein>
    <submittedName>
        <fullName evidence="2">IS630 family transposase</fullName>
    </submittedName>
</protein>
<dbReference type="InterPro" id="IPR038717">
    <property type="entry name" value="Tc1-like_DDE_dom"/>
</dbReference>
<dbReference type="Pfam" id="PF13565">
    <property type="entry name" value="HTH_32"/>
    <property type="match status" value="1"/>
</dbReference>
<proteinExistence type="predicted"/>
<sequence>MFSLLRKEANTKALDLATNSTSKFPWTSLVFRLQLWVLLQHKIPETTISSALGCHVKTIFVWKKRFQAGDGILGKPRSGRPPTIPPEVNYRLLAFYCQHDPLPGCSRWSIRWAETYLHKHQEILQCTISRSSIHRFLKSNALRPYRNKYFLQICDPQFFPKMEKIIKAYKRAYPYLFCLDECTGLQALERKAPRLPARGDCPEYLEPEYVRHGTVSILSILQVANGQVFTDCIPDHTSSTIISSVKKHILQYEKSAELHYICDNYASHSTEEFCSGIAELCSIDLPTLKTQQDRRQWLESPEKRIVFHFLPTHGSWLNLIEIWFGILQQKALKDESFISNTDLKNRIISYTATWNNDFAHPFKFSYTGEGLHEKVISRFTKWIQMQSPQLTVQFLGKQLNLMTNLATSYWAKAKKKAWNALKTTLQENNEFIRGIIGADEDLSTQFINLSNLLHSNLKAS</sequence>
<dbReference type="InterPro" id="IPR047655">
    <property type="entry name" value="Transpos_IS630-like"/>
</dbReference>
<name>A0A523W7Y3_UNCAE</name>
<dbReference type="EMBL" id="SOIZ01000124">
    <property type="protein sequence ID" value="TET63127.1"/>
    <property type="molecule type" value="Genomic_DNA"/>
</dbReference>
<gene>
    <name evidence="2" type="ORF">E3J48_02970</name>
</gene>
<dbReference type="InterPro" id="IPR009057">
    <property type="entry name" value="Homeodomain-like_sf"/>
</dbReference>
<organism evidence="2 3">
    <name type="scientific">Aerophobetes bacterium</name>
    <dbReference type="NCBI Taxonomy" id="2030807"/>
    <lineage>
        <taxon>Bacteria</taxon>
        <taxon>Candidatus Aerophobota</taxon>
    </lineage>
</organism>
<dbReference type="Pfam" id="PF13358">
    <property type="entry name" value="DDE_3"/>
    <property type="match status" value="1"/>
</dbReference>
<evidence type="ECO:0000313" key="2">
    <source>
        <dbReference type="EMBL" id="TET63127.1"/>
    </source>
</evidence>
<evidence type="ECO:0000259" key="1">
    <source>
        <dbReference type="Pfam" id="PF13358"/>
    </source>
</evidence>
<accession>A0A523W7Y3</accession>